<sequence>MKMMFSCRRHRLSVLSAGMLLLLIAVNQKSTGQIAPAPPFNSISDKQEKTFRNTLEEISSQYKVRLVYETSLVEARPYIKLPARRIGIEEILKQVTHESNLGFIKVDEKQFAIVVPTPAEKSATLQETSLHTTAYPLPTATPALIARPSAAIDTTVERRLIRGTVTEENGDPIPGATITLPGTSIGASTNASGTFTLMIPANANAHVMVSSIGYMSQKVNVKAGGVLHVQLRKNVSQIQQVEVNAGVFKRPASSYTGAATTMTQEQLKQVSNKNVLEALKALDPSFKMPDNLQFGSDPNRLPDIQVRGASSFPNMKGDYSSSPNLPLFILDGFEASLQRVFDLDMNRIAAVTLLKDAAATAIYGSRGANGVLVIETVRPEKGRLRLSYTNDFKVSAPDLNVYHLLNAAEKLQLEKDAGLYTYVTRGEDFYIPYPDTKEAQRLQELYNDRLTNVKRGVNTYWLSQPVRTGLYDRHSLYAEGGDDYVRYGLQLAAGNEQGVMKGSGRSNYSGEVSLAYQYKQLRFRNSLTVNYNKATNSPYGSFSQFGLLNPYYSMYDEEGHMKKTLENGVNNPMYNGTMFVKDQSTYTEFINNFSAEWQLSKPFRLIGSFSLMKQDNNSEQFLPADHTAFANYSADDKARRGSYTIQNGKRMNYESSVTLNYGRAINGSSLYASAGFNLAGSTDDNQGYKVEGFPNDRMDASWFAKQYEKDGHPIGSESLTRRVGVLANVNYAYFQKYLLDLSYRIDGSSQFGANKRFGEFWSAGIGWNLHKEDFLRNNKNINLLKLRASYGSRGSLNVPAYQALATYNYFNDVYYYDMLGAYMLSLGNRELSWQNRLSANIGADMALFRNRLNIEFNYYHDVTRNAIADISTPPSVGFEMNKTNFGELLGKGIELYVRYMIIRNDRQNFYWNINGSVVRNRTIITNIADRFRKFNADQNTKPQTGPVTLLVDGYGLNTIWTVPSLGIDPGTGRELFQRADGTVSYTWAAADKQATGNLDPQYEGTFGTFIGYKGFNLNALMRYRYGGQIFNATLLDRVENADVAANVDRRVFEQRWRKEGDVTFFKKVSSREQTKPSSRFVQDENTLSLESVSLSYDFSRQQIRFLRMQNLRLSLYMNEVFHLSTVEQERGLDYPFARSFSFSLKTQF</sequence>
<feature type="signal peptide" evidence="8">
    <location>
        <begin position="1"/>
        <end position="30"/>
    </location>
</feature>
<evidence type="ECO:0000256" key="2">
    <source>
        <dbReference type="ARBA" id="ARBA00022448"/>
    </source>
</evidence>
<gene>
    <name evidence="10" type="ORF">HGH91_26370</name>
</gene>
<evidence type="ECO:0000256" key="3">
    <source>
        <dbReference type="ARBA" id="ARBA00022452"/>
    </source>
</evidence>
<name>A0A847SJW0_9BACT</name>
<dbReference type="SUPFAM" id="SSF56935">
    <property type="entry name" value="Porins"/>
    <property type="match status" value="1"/>
</dbReference>
<evidence type="ECO:0000256" key="8">
    <source>
        <dbReference type="SAM" id="SignalP"/>
    </source>
</evidence>
<dbReference type="InterPro" id="IPR037066">
    <property type="entry name" value="Plug_dom_sf"/>
</dbReference>
<dbReference type="InterPro" id="IPR008969">
    <property type="entry name" value="CarboxyPept-like_regulatory"/>
</dbReference>
<keyword evidence="6 7" id="KW-0998">Cell outer membrane</keyword>
<dbReference type="InterPro" id="IPR012910">
    <property type="entry name" value="Plug_dom"/>
</dbReference>
<dbReference type="GO" id="GO:0009279">
    <property type="term" value="C:cell outer membrane"/>
    <property type="evidence" value="ECO:0007669"/>
    <property type="project" value="UniProtKB-SubCell"/>
</dbReference>
<keyword evidence="8" id="KW-0732">Signal</keyword>
<evidence type="ECO:0000256" key="4">
    <source>
        <dbReference type="ARBA" id="ARBA00022692"/>
    </source>
</evidence>
<evidence type="ECO:0000313" key="10">
    <source>
        <dbReference type="EMBL" id="NLR82171.1"/>
    </source>
</evidence>
<keyword evidence="11" id="KW-1185">Reference proteome</keyword>
<protein>
    <submittedName>
        <fullName evidence="10">SusC/RagA family TonB-linked outer membrane protein</fullName>
    </submittedName>
</protein>
<dbReference type="NCBIfam" id="TIGR04057">
    <property type="entry name" value="SusC_RagA_signa"/>
    <property type="match status" value="1"/>
</dbReference>
<comment type="caution">
    <text evidence="10">The sequence shown here is derived from an EMBL/GenBank/DDBJ whole genome shotgun (WGS) entry which is preliminary data.</text>
</comment>
<dbReference type="SUPFAM" id="SSF49464">
    <property type="entry name" value="Carboxypeptidase regulatory domain-like"/>
    <property type="match status" value="1"/>
</dbReference>
<evidence type="ECO:0000256" key="6">
    <source>
        <dbReference type="ARBA" id="ARBA00023237"/>
    </source>
</evidence>
<evidence type="ECO:0000256" key="1">
    <source>
        <dbReference type="ARBA" id="ARBA00004571"/>
    </source>
</evidence>
<evidence type="ECO:0000259" key="9">
    <source>
        <dbReference type="Pfam" id="PF07715"/>
    </source>
</evidence>
<feature type="chain" id="PRO_5032679060" evidence="8">
    <location>
        <begin position="31"/>
        <end position="1148"/>
    </location>
</feature>
<dbReference type="EMBL" id="JABAHZ010000008">
    <property type="protein sequence ID" value="NLR82171.1"/>
    <property type="molecule type" value="Genomic_DNA"/>
</dbReference>
<proteinExistence type="inferred from homology"/>
<dbReference type="Pfam" id="PF07715">
    <property type="entry name" value="Plug"/>
    <property type="match status" value="1"/>
</dbReference>
<dbReference type="InterPro" id="IPR023996">
    <property type="entry name" value="TonB-dep_OMP_SusC/RagA"/>
</dbReference>
<dbReference type="RefSeq" id="WP_168742011.1">
    <property type="nucleotide sequence ID" value="NZ_JABAHZ010000008.1"/>
</dbReference>
<dbReference type="AlphaFoldDB" id="A0A847SJW0"/>
<dbReference type="Gene3D" id="2.170.130.10">
    <property type="entry name" value="TonB-dependent receptor, plug domain"/>
    <property type="match status" value="1"/>
</dbReference>
<dbReference type="Pfam" id="PF13715">
    <property type="entry name" value="CarbopepD_reg_2"/>
    <property type="match status" value="1"/>
</dbReference>
<accession>A0A847SJW0</accession>
<keyword evidence="3 7" id="KW-1134">Transmembrane beta strand</keyword>
<comment type="similarity">
    <text evidence="7">Belongs to the TonB-dependent receptor family.</text>
</comment>
<dbReference type="PROSITE" id="PS52016">
    <property type="entry name" value="TONB_DEPENDENT_REC_3"/>
    <property type="match status" value="1"/>
</dbReference>
<evidence type="ECO:0000256" key="5">
    <source>
        <dbReference type="ARBA" id="ARBA00023136"/>
    </source>
</evidence>
<dbReference type="Gene3D" id="2.40.170.20">
    <property type="entry name" value="TonB-dependent receptor, beta-barrel domain"/>
    <property type="match status" value="1"/>
</dbReference>
<keyword evidence="4 7" id="KW-0812">Transmembrane</keyword>
<dbReference type="InterPro" id="IPR023997">
    <property type="entry name" value="TonB-dep_OMP_SusC/RagA_CS"/>
</dbReference>
<keyword evidence="5 7" id="KW-0472">Membrane</keyword>
<dbReference type="Proteomes" id="UP000552864">
    <property type="component" value="Unassembled WGS sequence"/>
</dbReference>
<feature type="domain" description="TonB-dependent receptor plug" evidence="9">
    <location>
        <begin position="253"/>
        <end position="371"/>
    </location>
</feature>
<dbReference type="NCBIfam" id="TIGR04056">
    <property type="entry name" value="OMP_RagA_SusC"/>
    <property type="match status" value="1"/>
</dbReference>
<reference evidence="10 11" key="1">
    <citation type="submission" date="2020-04" db="EMBL/GenBank/DDBJ databases">
        <authorList>
            <person name="Yin C."/>
        </authorList>
    </citation>
    <scope>NUCLEOTIDE SEQUENCE [LARGE SCALE GENOMIC DNA]</scope>
    <source>
        <strain evidence="10 11">Ak56</strain>
    </source>
</reference>
<comment type="subcellular location">
    <subcellularLocation>
        <location evidence="1 7">Cell outer membrane</location>
        <topology evidence="1 7">Multi-pass membrane protein</topology>
    </subcellularLocation>
</comment>
<keyword evidence="2 7" id="KW-0813">Transport</keyword>
<dbReference type="InterPro" id="IPR036942">
    <property type="entry name" value="Beta-barrel_TonB_sf"/>
</dbReference>
<evidence type="ECO:0000313" key="11">
    <source>
        <dbReference type="Proteomes" id="UP000552864"/>
    </source>
</evidence>
<dbReference type="Gene3D" id="2.60.40.1120">
    <property type="entry name" value="Carboxypeptidase-like, regulatory domain"/>
    <property type="match status" value="1"/>
</dbReference>
<dbReference type="InterPro" id="IPR039426">
    <property type="entry name" value="TonB-dep_rcpt-like"/>
</dbReference>
<organism evidence="10 11">
    <name type="scientific">Chitinophaga eiseniae</name>
    <dbReference type="NCBI Taxonomy" id="634771"/>
    <lineage>
        <taxon>Bacteria</taxon>
        <taxon>Pseudomonadati</taxon>
        <taxon>Bacteroidota</taxon>
        <taxon>Chitinophagia</taxon>
        <taxon>Chitinophagales</taxon>
        <taxon>Chitinophagaceae</taxon>
        <taxon>Chitinophaga</taxon>
    </lineage>
</organism>
<evidence type="ECO:0000256" key="7">
    <source>
        <dbReference type="PROSITE-ProRule" id="PRU01360"/>
    </source>
</evidence>